<reference evidence="2 3" key="1">
    <citation type="submission" date="2017-09" db="EMBL/GenBank/DDBJ databases">
        <title>Whole genomes of Flavobacteriaceae.</title>
        <authorList>
            <person name="Stine C."/>
            <person name="Li C."/>
            <person name="Tadesse D."/>
        </authorList>
    </citation>
    <scope>NUCLEOTIDE SEQUENCE [LARGE SCALE GENOMIC DNA]</scope>
    <source>
        <strain evidence="2 3">ATCC 35036</strain>
    </source>
</reference>
<accession>A0A2H3KGW4</accession>
<name>A0A2H3KGW4_9FLAO</name>
<dbReference type="EMBL" id="PCMW01000005">
    <property type="protein sequence ID" value="PDS27085.1"/>
    <property type="molecule type" value="Genomic_DNA"/>
</dbReference>
<sequence length="340" mass="39134">MKKKLEADLMSIAHQILRLKGHSELPQLQAECLKLYEKISILMFVEKHFHDVVPTIGSSTIFQKLEHIYSQNTDTKAEEVVVKTLESLILAETESIQTEKDHFIDTPQIKEFESTEIVMSPSKVPVEMVDETKNDSNPTTLKDLDANEKPPIQVDKILEQIDVEKNPIIDNPSSEKPTEVLNNSTEEPLNSQKEEENHQEEEKFEVEKTPILATVAATNKTTIVELDYADPVFERIEKPTDHLFKNDFKTIENTSTPLARTSLATRFGLNDKIGFVQYLFDASFIAFNTFVAQIDQLPSFDEAKIFIDTEVKPKYDHWKDMESYETRLLDTIKQYFLYDV</sequence>
<feature type="compositionally biased region" description="Polar residues" evidence="1">
    <location>
        <begin position="171"/>
        <end position="191"/>
    </location>
</feature>
<comment type="caution">
    <text evidence="2">The sequence shown here is derived from an EMBL/GenBank/DDBJ whole genome shotgun (WGS) entry which is preliminary data.</text>
</comment>
<dbReference type="RefSeq" id="WP_097553196.1">
    <property type="nucleotide sequence ID" value="NZ_PCMW01000005.1"/>
</dbReference>
<dbReference type="AlphaFoldDB" id="A0A2H3KGW4"/>
<dbReference type="Proteomes" id="UP000220828">
    <property type="component" value="Unassembled WGS sequence"/>
</dbReference>
<gene>
    <name evidence="2" type="ORF">B0A77_00715</name>
</gene>
<protein>
    <submittedName>
        <fullName evidence="2">Uncharacterized protein</fullName>
    </submittedName>
</protein>
<dbReference type="OrthoDB" id="1100725at2"/>
<evidence type="ECO:0000313" key="2">
    <source>
        <dbReference type="EMBL" id="PDS27085.1"/>
    </source>
</evidence>
<proteinExistence type="predicted"/>
<feature type="region of interest" description="Disordered" evidence="1">
    <location>
        <begin position="164"/>
        <end position="203"/>
    </location>
</feature>
<evidence type="ECO:0000313" key="3">
    <source>
        <dbReference type="Proteomes" id="UP000220828"/>
    </source>
</evidence>
<evidence type="ECO:0000256" key="1">
    <source>
        <dbReference type="SAM" id="MobiDB-lite"/>
    </source>
</evidence>
<organism evidence="2 3">
    <name type="scientific">Flavobacterium branchiophilum</name>
    <dbReference type="NCBI Taxonomy" id="55197"/>
    <lineage>
        <taxon>Bacteria</taxon>
        <taxon>Pseudomonadati</taxon>
        <taxon>Bacteroidota</taxon>
        <taxon>Flavobacteriia</taxon>
        <taxon>Flavobacteriales</taxon>
        <taxon>Flavobacteriaceae</taxon>
        <taxon>Flavobacterium</taxon>
    </lineage>
</organism>